<dbReference type="Proteomes" id="UP001558613">
    <property type="component" value="Unassembled WGS sequence"/>
</dbReference>
<name>A0ABR3NGB7_9TELE</name>
<sequence length="98" mass="10562">MLIKLNIHESFFKSHHWDPQHAFALLLNHIRPSTLAAAEPPNPSASFPDGQTAPRGFMPGDAVGTAVDLRAGTGVRPHLLWTVPVLTPLQSSTECSSV</sequence>
<proteinExistence type="predicted"/>
<reference evidence="2 3" key="1">
    <citation type="submission" date="2023-09" db="EMBL/GenBank/DDBJ databases">
        <authorList>
            <person name="Wang M."/>
        </authorList>
    </citation>
    <scope>NUCLEOTIDE SEQUENCE [LARGE SCALE GENOMIC DNA]</scope>
    <source>
        <strain evidence="2">GT-2023</strain>
        <tissue evidence="2">Liver</tissue>
    </source>
</reference>
<accession>A0ABR3NGB7</accession>
<evidence type="ECO:0000256" key="1">
    <source>
        <dbReference type="SAM" id="MobiDB-lite"/>
    </source>
</evidence>
<organism evidence="2 3">
    <name type="scientific">Cirrhinus molitorella</name>
    <name type="common">mud carp</name>
    <dbReference type="NCBI Taxonomy" id="172907"/>
    <lineage>
        <taxon>Eukaryota</taxon>
        <taxon>Metazoa</taxon>
        <taxon>Chordata</taxon>
        <taxon>Craniata</taxon>
        <taxon>Vertebrata</taxon>
        <taxon>Euteleostomi</taxon>
        <taxon>Actinopterygii</taxon>
        <taxon>Neopterygii</taxon>
        <taxon>Teleostei</taxon>
        <taxon>Ostariophysi</taxon>
        <taxon>Cypriniformes</taxon>
        <taxon>Cyprinidae</taxon>
        <taxon>Labeoninae</taxon>
        <taxon>Labeonini</taxon>
        <taxon>Cirrhinus</taxon>
    </lineage>
</organism>
<feature type="region of interest" description="Disordered" evidence="1">
    <location>
        <begin position="37"/>
        <end position="59"/>
    </location>
</feature>
<protein>
    <submittedName>
        <fullName evidence="2">Uncharacterized protein</fullName>
    </submittedName>
</protein>
<dbReference type="EMBL" id="JAYMGO010000004">
    <property type="protein sequence ID" value="KAL1275974.1"/>
    <property type="molecule type" value="Genomic_DNA"/>
</dbReference>
<evidence type="ECO:0000313" key="2">
    <source>
        <dbReference type="EMBL" id="KAL1275974.1"/>
    </source>
</evidence>
<comment type="caution">
    <text evidence="2">The sequence shown here is derived from an EMBL/GenBank/DDBJ whole genome shotgun (WGS) entry which is preliminary data.</text>
</comment>
<gene>
    <name evidence="2" type="ORF">QQF64_035597</name>
</gene>
<keyword evidence="3" id="KW-1185">Reference proteome</keyword>
<evidence type="ECO:0000313" key="3">
    <source>
        <dbReference type="Proteomes" id="UP001558613"/>
    </source>
</evidence>